<evidence type="ECO:0000256" key="4">
    <source>
        <dbReference type="SAM" id="SignalP"/>
    </source>
</evidence>
<evidence type="ECO:0000313" key="5">
    <source>
        <dbReference type="EMBL" id="MCS7477934.1"/>
    </source>
</evidence>
<dbReference type="Gene3D" id="2.60.120.560">
    <property type="entry name" value="Exo-inulinase, domain 1"/>
    <property type="match status" value="1"/>
</dbReference>
<dbReference type="GO" id="GO:0005975">
    <property type="term" value="P:carbohydrate metabolic process"/>
    <property type="evidence" value="ECO:0007669"/>
    <property type="project" value="InterPro"/>
</dbReference>
<feature type="chain" id="PRO_5040862183" evidence="4">
    <location>
        <begin position="23"/>
        <end position="695"/>
    </location>
</feature>
<dbReference type="Proteomes" id="UP001141259">
    <property type="component" value="Unassembled WGS sequence"/>
</dbReference>
<protein>
    <submittedName>
        <fullName evidence="5">Family 43 glycosylhydrolase</fullName>
    </submittedName>
</protein>
<name>A0A9X2VK78_9PSEU</name>
<keyword evidence="2" id="KW-0378">Hydrolase</keyword>
<dbReference type="PANTHER" id="PTHR22925:SF3">
    <property type="entry name" value="GLYCOSYL HYDROLASE FAMILY PROTEIN 43"/>
    <property type="match status" value="1"/>
</dbReference>
<dbReference type="SUPFAM" id="SSF75005">
    <property type="entry name" value="Arabinanase/levansucrase/invertase"/>
    <property type="match status" value="1"/>
</dbReference>
<comment type="similarity">
    <text evidence="1">Belongs to the glycosyl hydrolase 43 family.</text>
</comment>
<accession>A0A9X2VK78</accession>
<dbReference type="Pfam" id="PF04616">
    <property type="entry name" value="Glyco_hydro_43"/>
    <property type="match status" value="1"/>
</dbReference>
<keyword evidence="4" id="KW-0732">Signal</keyword>
<keyword evidence="3" id="KW-0326">Glycosidase</keyword>
<reference evidence="5" key="1">
    <citation type="submission" date="2022-08" db="EMBL/GenBank/DDBJ databases">
        <authorList>
            <person name="Tistechok S."/>
            <person name="Samborskyy M."/>
            <person name="Roman I."/>
        </authorList>
    </citation>
    <scope>NUCLEOTIDE SEQUENCE</scope>
    <source>
        <strain evidence="5">DSM 103496</strain>
    </source>
</reference>
<evidence type="ECO:0000256" key="2">
    <source>
        <dbReference type="ARBA" id="ARBA00022801"/>
    </source>
</evidence>
<gene>
    <name evidence="5" type="ORF">NZH93_13805</name>
</gene>
<dbReference type="AlphaFoldDB" id="A0A9X2VK78"/>
<dbReference type="EMBL" id="JANYMP010000005">
    <property type="protein sequence ID" value="MCS7477934.1"/>
    <property type="molecule type" value="Genomic_DNA"/>
</dbReference>
<evidence type="ECO:0000313" key="6">
    <source>
        <dbReference type="Proteomes" id="UP001141259"/>
    </source>
</evidence>
<dbReference type="PANTHER" id="PTHR22925">
    <property type="entry name" value="GLYCOSYL HYDROLASE 43 FAMILY MEMBER"/>
    <property type="match status" value="1"/>
</dbReference>
<evidence type="ECO:0000256" key="1">
    <source>
        <dbReference type="ARBA" id="ARBA00009865"/>
    </source>
</evidence>
<organism evidence="5 6">
    <name type="scientific">Umezawaea endophytica</name>
    <dbReference type="NCBI Taxonomy" id="1654476"/>
    <lineage>
        <taxon>Bacteria</taxon>
        <taxon>Bacillati</taxon>
        <taxon>Actinomycetota</taxon>
        <taxon>Actinomycetes</taxon>
        <taxon>Pseudonocardiales</taxon>
        <taxon>Pseudonocardiaceae</taxon>
        <taxon>Umezawaea</taxon>
    </lineage>
</organism>
<dbReference type="RefSeq" id="WP_259623438.1">
    <property type="nucleotide sequence ID" value="NZ_JANYMP010000005.1"/>
</dbReference>
<dbReference type="InterPro" id="IPR023296">
    <property type="entry name" value="Glyco_hydro_beta-prop_sf"/>
</dbReference>
<dbReference type="Gene3D" id="2.115.10.20">
    <property type="entry name" value="Glycosyl hydrolase domain, family 43"/>
    <property type="match status" value="1"/>
</dbReference>
<keyword evidence="6" id="KW-1185">Reference proteome</keyword>
<dbReference type="InterPro" id="IPR006710">
    <property type="entry name" value="Glyco_hydro_43"/>
</dbReference>
<feature type="signal peptide" evidence="4">
    <location>
        <begin position="1"/>
        <end position="22"/>
    </location>
</feature>
<evidence type="ECO:0000256" key="3">
    <source>
        <dbReference type="ARBA" id="ARBA00023295"/>
    </source>
</evidence>
<comment type="caution">
    <text evidence="5">The sequence shown here is derived from an EMBL/GenBank/DDBJ whole genome shotgun (WGS) entry which is preliminary data.</text>
</comment>
<dbReference type="GO" id="GO:0004553">
    <property type="term" value="F:hydrolase activity, hydrolyzing O-glycosyl compounds"/>
    <property type="evidence" value="ECO:0007669"/>
    <property type="project" value="InterPro"/>
</dbReference>
<sequence>MKALGALALVGALLAGLAPAHAGPAGERAVTLVNQDRAGNAAIRFDVNGDAIDAHDGQVQRFGDTYYLYGTSYGCGFEWNTPSAPFCGFVSYSSPDLVTWTPRGPLFDARGEVWQTRCDGGTYGCFRPHVVRNSATGRYVLWINTYDNGVGYRVFTSTSPTSGFTEVAVPDLGPAEGPAGGVNYGDHQVFVDDDGSAYLAFTDWRRGGDLVVEELDPTYTTGTGRWSRVGIRGTEAPTIFKRDGRYYLTYSDPNRGYRTTGTGFVTAANPLGPWTGKGVVPDAWSASGGALRIDGGDVGLSRDGESWRDYAVTATVTPEPARGGNYGQVGLVVRSSTAGDYRWLIGNYPHAGATGGNLTKLVPGKPAVTVPLPMAITTGQRYEVRIEVEGPTIRTWIDGRLVDTTTDSTSATGRVGFRQYDGERASVDAISVVAPDGQVLLSDDFSGDLARWDTPGALITGTNITTTSCGGQPTDVLRIATRSGPVFLYQSDVWMDGKANESLAKHYWQPLSFDEAGAIRPIECGASYNVTVPVGRSTPPRTPAVSTGHNGYRTHWDVSGGLARAQTFTVPKAGRLTEVRFTSFQTDYPDAGLVLELKRVRDGSPAETVASTQVPRDQVSWAARWVPLRLLTPLAVRPGEQFALVVRTTATKGSYGLAYTDTEPYAGGKALISRDSGASWQTEPGRTLHLEAEIR</sequence>
<proteinExistence type="inferred from homology"/>